<evidence type="ECO:0000313" key="3">
    <source>
        <dbReference type="EMBL" id="RXK40043.1"/>
    </source>
</evidence>
<evidence type="ECO:0000259" key="2">
    <source>
        <dbReference type="PROSITE" id="PS51391"/>
    </source>
</evidence>
<dbReference type="InParanoid" id="A0A4Q1BQ55"/>
<dbReference type="InterPro" id="IPR006569">
    <property type="entry name" value="CID_dom"/>
</dbReference>
<dbReference type="PROSITE" id="PS51391">
    <property type="entry name" value="CID"/>
    <property type="match status" value="1"/>
</dbReference>
<evidence type="ECO:0000313" key="4">
    <source>
        <dbReference type="Proteomes" id="UP000289152"/>
    </source>
</evidence>
<dbReference type="SUPFAM" id="SSF48464">
    <property type="entry name" value="ENTH/VHS domain"/>
    <property type="match status" value="1"/>
</dbReference>
<dbReference type="STRING" id="5217.A0A4Q1BQ55"/>
<feature type="compositionally biased region" description="Basic and acidic residues" evidence="1">
    <location>
        <begin position="625"/>
        <end position="651"/>
    </location>
</feature>
<feature type="domain" description="CID" evidence="2">
    <location>
        <begin position="6"/>
        <end position="156"/>
    </location>
</feature>
<gene>
    <name evidence="3" type="ORF">M231_02683</name>
</gene>
<keyword evidence="4" id="KW-1185">Reference proteome</keyword>
<feature type="compositionally biased region" description="Polar residues" evidence="1">
    <location>
        <begin position="610"/>
        <end position="623"/>
    </location>
</feature>
<dbReference type="AlphaFoldDB" id="A0A4Q1BQ55"/>
<feature type="compositionally biased region" description="Basic and acidic residues" evidence="1">
    <location>
        <begin position="502"/>
        <end position="511"/>
    </location>
</feature>
<dbReference type="Proteomes" id="UP000289152">
    <property type="component" value="Unassembled WGS sequence"/>
</dbReference>
<feature type="region of interest" description="Disordered" evidence="1">
    <location>
        <begin position="254"/>
        <end position="298"/>
    </location>
</feature>
<feature type="region of interest" description="Disordered" evidence="1">
    <location>
        <begin position="314"/>
        <end position="655"/>
    </location>
</feature>
<feature type="compositionally biased region" description="Pro residues" evidence="1">
    <location>
        <begin position="318"/>
        <end position="327"/>
    </location>
</feature>
<dbReference type="VEuPathDB" id="FungiDB:TREMEDRAFT_74479"/>
<dbReference type="FunCoup" id="A0A4Q1BQ55">
    <property type="interactions" value="53"/>
</dbReference>
<name>A0A4Q1BQ55_TREME</name>
<evidence type="ECO:0000256" key="1">
    <source>
        <dbReference type="SAM" id="MobiDB-lite"/>
    </source>
</evidence>
<feature type="compositionally biased region" description="Basic and acidic residues" evidence="1">
    <location>
        <begin position="542"/>
        <end position="556"/>
    </location>
</feature>
<feature type="compositionally biased region" description="Pro residues" evidence="1">
    <location>
        <begin position="163"/>
        <end position="179"/>
    </location>
</feature>
<dbReference type="Gene3D" id="1.25.40.90">
    <property type="match status" value="1"/>
</dbReference>
<organism evidence="3 4">
    <name type="scientific">Tremella mesenterica</name>
    <name type="common">Jelly fungus</name>
    <dbReference type="NCBI Taxonomy" id="5217"/>
    <lineage>
        <taxon>Eukaryota</taxon>
        <taxon>Fungi</taxon>
        <taxon>Dikarya</taxon>
        <taxon>Basidiomycota</taxon>
        <taxon>Agaricomycotina</taxon>
        <taxon>Tremellomycetes</taxon>
        <taxon>Tremellales</taxon>
        <taxon>Tremellaceae</taxon>
        <taxon>Tremella</taxon>
    </lineage>
</organism>
<feature type="compositionally biased region" description="Basic and acidic residues" evidence="1">
    <location>
        <begin position="434"/>
        <end position="458"/>
    </location>
</feature>
<feature type="compositionally biased region" description="Acidic residues" evidence="1">
    <location>
        <begin position="588"/>
        <end position="605"/>
    </location>
</feature>
<feature type="compositionally biased region" description="Basic and acidic residues" evidence="1">
    <location>
        <begin position="523"/>
        <end position="535"/>
    </location>
</feature>
<dbReference type="EMBL" id="SDIL01000023">
    <property type="protein sequence ID" value="RXK40043.1"/>
    <property type="molecule type" value="Genomic_DNA"/>
</dbReference>
<feature type="compositionally biased region" description="Basic and acidic residues" evidence="1">
    <location>
        <begin position="471"/>
        <end position="493"/>
    </location>
</feature>
<dbReference type="InterPro" id="IPR008942">
    <property type="entry name" value="ENTH_VHS"/>
</dbReference>
<comment type="caution">
    <text evidence="3">The sequence shown here is derived from an EMBL/GenBank/DDBJ whole genome shotgun (WGS) entry which is preliminary data.</text>
</comment>
<feature type="compositionally biased region" description="Pro residues" evidence="1">
    <location>
        <begin position="367"/>
        <end position="383"/>
    </location>
</feature>
<dbReference type="OrthoDB" id="79367at2759"/>
<proteinExistence type="predicted"/>
<feature type="region of interest" description="Disordered" evidence="1">
    <location>
        <begin position="157"/>
        <end position="213"/>
    </location>
</feature>
<protein>
    <recommendedName>
        <fullName evidence="2">CID domain-containing protein</fullName>
    </recommendedName>
</protein>
<accession>A0A4Q1BQ55</accession>
<feature type="compositionally biased region" description="Low complexity" evidence="1">
    <location>
        <begin position="328"/>
        <end position="337"/>
    </location>
</feature>
<reference evidence="3 4" key="1">
    <citation type="submission" date="2016-06" db="EMBL/GenBank/DDBJ databases">
        <title>Evolution of pathogenesis and genome organization in the Tremellales.</title>
        <authorList>
            <person name="Cuomo C."/>
            <person name="Litvintseva A."/>
            <person name="Heitman J."/>
            <person name="Chen Y."/>
            <person name="Sun S."/>
            <person name="Springer D."/>
            <person name="Dromer F."/>
            <person name="Young S."/>
            <person name="Zeng Q."/>
            <person name="Chapman S."/>
            <person name="Gujja S."/>
            <person name="Saif S."/>
            <person name="Birren B."/>
        </authorList>
    </citation>
    <scope>NUCLEOTIDE SEQUENCE [LARGE SCALE GENOMIC DNA]</scope>
    <source>
        <strain evidence="3 4">ATCC 28783</strain>
    </source>
</reference>
<sequence length="774" mass="83909">MASSSSSGSSLQAFESLLSTTILAPRLSGSKVQELTKLSNQLANQDSQLVTAFYKLNKGLPPCSQARISSLYVFDAIAREARKNVEKAGKGRPAGLLVKMEGVVDSWVEGMLQDGKGGVWAEGREKTRKIIDIWSKTTTFPQPTLERLSVKILKAQPRSTTPNYPPPPPMSPALPPLPPLEGNTGTENGTGQGDIIGADTKSPNTKPGSLPPEIRKLLGISEPVPDSTQQPSGKTVDIATLLANVGNLPDSVLSPDPTPIIAPHQPSLVPPSRPPTSVNQNVSKREVPPSQIPGLTGLNLDPAQLAELSKLASTSFPTRPPLPPHNHVPPSGHVSGPPSFPGAPVNGLPQNPIRYSLQNPINSSPFPGSPPRSFPPHQSPPSHFPGLPGNLGIPSQNSPSKFGPSHSVGNPPFSPPRNMYPTRFPEGLTSRSPPRWERDGRGMTRQRDEFSLPPHDRNQGVSHGRNQRPPPPRDRRGKDFPRERGSGWGERGRGRGGGGGGGEERYRRNSRDISSSGGLRSPSPERLRSEFRTMEYPDSLGDEGRVIDTVSREGRVGRVVPIVQEGKDEFGRDLPTPQMDDKEKNEQKEEEGGEEDMALDDEDEDVTPRNIMNHQVNTPNASLRKSVEDERRFNSEGNQDHSGVKNQREDWGEQGQNEWNGRIGQQEWVTQPLVESQDVQDQWIEQSDQSGANPFQESHPAAAVAAMNGMSGSEKFDFDFSTFNPASPDSWIALGIAFERTTGRQPDQLELMQVLSGDMSVLGSGGMNMSGSMG</sequence>